<dbReference type="AlphaFoldDB" id="A0AA38WMJ8"/>
<keyword evidence="8" id="KW-1185">Reference proteome</keyword>
<dbReference type="Proteomes" id="UP001172457">
    <property type="component" value="Chromosome 3"/>
</dbReference>
<reference evidence="7" key="1">
    <citation type="submission" date="2023-03" db="EMBL/GenBank/DDBJ databases">
        <title>Chromosome-scale reference genome and RAD-based genetic map of yellow starthistle (Centaurea solstitialis) reveal putative structural variation and QTLs associated with invader traits.</title>
        <authorList>
            <person name="Reatini B."/>
            <person name="Cang F.A."/>
            <person name="Jiang Q."/>
            <person name="Mckibben M.T.W."/>
            <person name="Barker M.S."/>
            <person name="Rieseberg L.H."/>
            <person name="Dlugosch K.M."/>
        </authorList>
    </citation>
    <scope>NUCLEOTIDE SEQUENCE</scope>
    <source>
        <strain evidence="7">CAN-66</strain>
        <tissue evidence="7">Leaf</tissue>
    </source>
</reference>
<dbReference type="GO" id="GO:0060320">
    <property type="term" value="P:rejection of self pollen"/>
    <property type="evidence" value="ECO:0007669"/>
    <property type="project" value="UniProtKB-KW"/>
</dbReference>
<evidence type="ECO:0000256" key="1">
    <source>
        <dbReference type="ARBA" id="ARBA00004613"/>
    </source>
</evidence>
<organism evidence="7 8">
    <name type="scientific">Centaurea solstitialis</name>
    <name type="common">yellow star-thistle</name>
    <dbReference type="NCBI Taxonomy" id="347529"/>
    <lineage>
        <taxon>Eukaryota</taxon>
        <taxon>Viridiplantae</taxon>
        <taxon>Streptophyta</taxon>
        <taxon>Embryophyta</taxon>
        <taxon>Tracheophyta</taxon>
        <taxon>Spermatophyta</taxon>
        <taxon>Magnoliopsida</taxon>
        <taxon>eudicotyledons</taxon>
        <taxon>Gunneridae</taxon>
        <taxon>Pentapetalae</taxon>
        <taxon>asterids</taxon>
        <taxon>campanulids</taxon>
        <taxon>Asterales</taxon>
        <taxon>Asteraceae</taxon>
        <taxon>Carduoideae</taxon>
        <taxon>Cardueae</taxon>
        <taxon>Centaureinae</taxon>
        <taxon>Centaurea</taxon>
    </lineage>
</organism>
<evidence type="ECO:0000313" key="7">
    <source>
        <dbReference type="EMBL" id="KAJ9555259.1"/>
    </source>
</evidence>
<sequence>MPNIFIVLFLFFIPTFSLDYPLNCFLEPQWHMFVTCDLPQQLQFSITDTNTEKDVTLSFGQTYDWYFCPDGKYIGDFKWGSKHQNVELFRSDDYDNVCHRFKFGTIHCYWLVTPDGFYVSKHNVPYPNSDWHFDIIFFSIVETQNDIWDQDQETNELVLQSTDPAFTKITSHS</sequence>
<evidence type="ECO:0000256" key="4">
    <source>
        <dbReference type="ARBA" id="ARBA00022525"/>
    </source>
</evidence>
<keyword evidence="3" id="KW-0713">Self-incompatibility</keyword>
<proteinExistence type="inferred from homology"/>
<protein>
    <recommendedName>
        <fullName evidence="9">S-protein homolog</fullName>
    </recommendedName>
</protein>
<evidence type="ECO:0000256" key="6">
    <source>
        <dbReference type="SAM" id="SignalP"/>
    </source>
</evidence>
<dbReference type="GO" id="GO:0005576">
    <property type="term" value="C:extracellular region"/>
    <property type="evidence" value="ECO:0007669"/>
    <property type="project" value="UniProtKB-SubCell"/>
</dbReference>
<gene>
    <name evidence="7" type="ORF">OSB04_009873</name>
</gene>
<dbReference type="InterPro" id="IPR010264">
    <property type="entry name" value="Self-incomp_S1"/>
</dbReference>
<keyword evidence="5 6" id="KW-0732">Signal</keyword>
<keyword evidence="4" id="KW-0964">Secreted</keyword>
<comment type="similarity">
    <text evidence="2">Belongs to the plant self-incompatibility (S1) protein family.</text>
</comment>
<dbReference type="Pfam" id="PF05938">
    <property type="entry name" value="Self-incomp_S1"/>
    <property type="match status" value="1"/>
</dbReference>
<evidence type="ECO:0000313" key="8">
    <source>
        <dbReference type="Proteomes" id="UP001172457"/>
    </source>
</evidence>
<evidence type="ECO:0008006" key="9">
    <source>
        <dbReference type="Google" id="ProtNLM"/>
    </source>
</evidence>
<name>A0AA38WMJ8_9ASTR</name>
<evidence type="ECO:0000256" key="2">
    <source>
        <dbReference type="ARBA" id="ARBA00005581"/>
    </source>
</evidence>
<feature type="chain" id="PRO_5041452799" description="S-protein homolog" evidence="6">
    <location>
        <begin position="18"/>
        <end position="173"/>
    </location>
</feature>
<evidence type="ECO:0000256" key="5">
    <source>
        <dbReference type="ARBA" id="ARBA00022729"/>
    </source>
</evidence>
<feature type="signal peptide" evidence="6">
    <location>
        <begin position="1"/>
        <end position="17"/>
    </location>
</feature>
<evidence type="ECO:0000256" key="3">
    <source>
        <dbReference type="ARBA" id="ARBA00022471"/>
    </source>
</evidence>
<comment type="subcellular location">
    <subcellularLocation>
        <location evidence="1">Secreted</location>
    </subcellularLocation>
</comment>
<dbReference type="EMBL" id="JARYMX010000003">
    <property type="protein sequence ID" value="KAJ9555259.1"/>
    <property type="molecule type" value="Genomic_DNA"/>
</dbReference>
<accession>A0AA38WMJ8</accession>
<comment type="caution">
    <text evidence="7">The sequence shown here is derived from an EMBL/GenBank/DDBJ whole genome shotgun (WGS) entry which is preliminary data.</text>
</comment>